<name>A0A6S7GME7_PARCT</name>
<gene>
    <name evidence="1" type="ORF">PACLA_8A018761</name>
</gene>
<dbReference type="EMBL" id="CACRXK020002132">
    <property type="protein sequence ID" value="CAB3992825.1"/>
    <property type="molecule type" value="Genomic_DNA"/>
</dbReference>
<dbReference type="AlphaFoldDB" id="A0A6S7GME7"/>
<organism evidence="1 2">
    <name type="scientific">Paramuricea clavata</name>
    <name type="common">Red gorgonian</name>
    <name type="synonym">Violescent sea-whip</name>
    <dbReference type="NCBI Taxonomy" id="317549"/>
    <lineage>
        <taxon>Eukaryota</taxon>
        <taxon>Metazoa</taxon>
        <taxon>Cnidaria</taxon>
        <taxon>Anthozoa</taxon>
        <taxon>Octocorallia</taxon>
        <taxon>Malacalcyonacea</taxon>
        <taxon>Plexauridae</taxon>
        <taxon>Paramuricea</taxon>
    </lineage>
</organism>
<proteinExistence type="predicted"/>
<comment type="caution">
    <text evidence="1">The sequence shown here is derived from an EMBL/GenBank/DDBJ whole genome shotgun (WGS) entry which is preliminary data.</text>
</comment>
<dbReference type="Proteomes" id="UP001152795">
    <property type="component" value="Unassembled WGS sequence"/>
</dbReference>
<protein>
    <submittedName>
        <fullName evidence="1">Uncharacterized protein</fullName>
    </submittedName>
</protein>
<sequence length="58" mass="6622">MVLVQQVTKNAKAMVPFLKPIWAFGIAFSVTGYLIWKLPITEETKANSKYYNPGHDQH</sequence>
<accession>A0A6S7GME7</accession>
<keyword evidence="2" id="KW-1185">Reference proteome</keyword>
<reference evidence="1" key="1">
    <citation type="submission" date="2020-04" db="EMBL/GenBank/DDBJ databases">
        <authorList>
            <person name="Alioto T."/>
            <person name="Alioto T."/>
            <person name="Gomez Garrido J."/>
        </authorList>
    </citation>
    <scope>NUCLEOTIDE SEQUENCE</scope>
    <source>
        <strain evidence="1">A484AB</strain>
    </source>
</reference>
<evidence type="ECO:0000313" key="1">
    <source>
        <dbReference type="EMBL" id="CAB3992825.1"/>
    </source>
</evidence>
<evidence type="ECO:0000313" key="2">
    <source>
        <dbReference type="Proteomes" id="UP001152795"/>
    </source>
</evidence>